<feature type="transmembrane region" description="Helical" evidence="1">
    <location>
        <begin position="12"/>
        <end position="36"/>
    </location>
</feature>
<keyword evidence="1" id="KW-1133">Transmembrane helix</keyword>
<name>A0A927K4L1_9ACTN</name>
<feature type="transmembrane region" description="Helical" evidence="1">
    <location>
        <begin position="80"/>
        <end position="97"/>
    </location>
</feature>
<gene>
    <name evidence="2" type="ORF">IE331_10505</name>
</gene>
<evidence type="ECO:0000313" key="2">
    <source>
        <dbReference type="EMBL" id="MBD8870052.1"/>
    </source>
</evidence>
<evidence type="ECO:0000313" key="3">
    <source>
        <dbReference type="Proteomes" id="UP000616839"/>
    </source>
</evidence>
<dbReference type="Proteomes" id="UP000616839">
    <property type="component" value="Unassembled WGS sequence"/>
</dbReference>
<comment type="caution">
    <text evidence="2">The sequence shown here is derived from an EMBL/GenBank/DDBJ whole genome shotgun (WGS) entry which is preliminary data.</text>
</comment>
<reference evidence="2" key="1">
    <citation type="submission" date="2020-09" db="EMBL/GenBank/DDBJ databases">
        <title>Nocardioides sp. strain MJB4 16S ribosomal RNA gene Genome sequencing and assembly.</title>
        <authorList>
            <person name="Kim I."/>
        </authorList>
    </citation>
    <scope>NUCLEOTIDE SEQUENCE</scope>
    <source>
        <strain evidence="2">MJB4</strain>
    </source>
</reference>
<proteinExistence type="predicted"/>
<evidence type="ECO:0000256" key="1">
    <source>
        <dbReference type="SAM" id="Phobius"/>
    </source>
</evidence>
<keyword evidence="1" id="KW-0472">Membrane</keyword>
<dbReference type="AlphaFoldDB" id="A0A927K4L1"/>
<protein>
    <submittedName>
        <fullName evidence="2">Uncharacterized protein</fullName>
    </submittedName>
</protein>
<organism evidence="2 3">
    <name type="scientific">Nocardioides donggukensis</name>
    <dbReference type="NCBI Taxonomy" id="2774019"/>
    <lineage>
        <taxon>Bacteria</taxon>
        <taxon>Bacillati</taxon>
        <taxon>Actinomycetota</taxon>
        <taxon>Actinomycetes</taxon>
        <taxon>Propionibacteriales</taxon>
        <taxon>Nocardioidaceae</taxon>
        <taxon>Nocardioides</taxon>
    </lineage>
</organism>
<keyword evidence="1" id="KW-0812">Transmembrane</keyword>
<keyword evidence="3" id="KW-1185">Reference proteome</keyword>
<sequence length="103" mass="11238">MSISVDDVRSRIGQALWLVTVVFAVLLATGALTYALDANEGNSLVEFVREAADRVDLGIFSLENGIKEFAGKNAETKNALFNWGLGAVFWLVVGRVLDRVIRP</sequence>
<accession>A0A927K4L1</accession>
<dbReference type="EMBL" id="JACYXZ010000003">
    <property type="protein sequence ID" value="MBD8870052.1"/>
    <property type="molecule type" value="Genomic_DNA"/>
</dbReference>